<evidence type="ECO:0000256" key="9">
    <source>
        <dbReference type="ARBA" id="ARBA00023136"/>
    </source>
</evidence>
<keyword evidence="10 11" id="KW-0998">Cell outer membrane</keyword>
<keyword evidence="17" id="KW-1185">Reference proteome</keyword>
<dbReference type="PANTHER" id="PTHR32552:SF81">
    <property type="entry name" value="TONB-DEPENDENT OUTER MEMBRANE RECEPTOR"/>
    <property type="match status" value="1"/>
</dbReference>
<comment type="caution">
    <text evidence="16">The sequence shown here is derived from an EMBL/GenBank/DDBJ whole genome shotgun (WGS) entry which is preliminary data.</text>
</comment>
<evidence type="ECO:0000256" key="7">
    <source>
        <dbReference type="ARBA" id="ARBA00023065"/>
    </source>
</evidence>
<dbReference type="Pfam" id="PF07715">
    <property type="entry name" value="Plug"/>
    <property type="match status" value="1"/>
</dbReference>
<keyword evidence="5 11" id="KW-0812">Transmembrane</keyword>
<keyword evidence="13" id="KW-0732">Signal</keyword>
<dbReference type="SUPFAM" id="SSF56935">
    <property type="entry name" value="Porins"/>
    <property type="match status" value="1"/>
</dbReference>
<evidence type="ECO:0000256" key="12">
    <source>
        <dbReference type="RuleBase" id="RU003357"/>
    </source>
</evidence>
<reference evidence="16 17" key="1">
    <citation type="submission" date="2024-06" db="EMBL/GenBank/DDBJ databases">
        <title>Novosphingobium rhizovicinus M1R2S20.</title>
        <authorList>
            <person name="Sun J.-Q."/>
        </authorList>
    </citation>
    <scope>NUCLEOTIDE SEQUENCE [LARGE SCALE GENOMIC DNA]</scope>
    <source>
        <strain evidence="16 17">M1R2S20</strain>
    </source>
</reference>
<evidence type="ECO:0000313" key="17">
    <source>
        <dbReference type="Proteomes" id="UP001556118"/>
    </source>
</evidence>
<dbReference type="PROSITE" id="PS52016">
    <property type="entry name" value="TONB_DEPENDENT_REC_3"/>
    <property type="match status" value="1"/>
</dbReference>
<dbReference type="Gene3D" id="2.40.170.20">
    <property type="entry name" value="TonB-dependent receptor, beta-barrel domain"/>
    <property type="match status" value="1"/>
</dbReference>
<feature type="domain" description="TonB-dependent receptor plug" evidence="15">
    <location>
        <begin position="58"/>
        <end position="166"/>
    </location>
</feature>
<dbReference type="RefSeq" id="WP_367773338.1">
    <property type="nucleotide sequence ID" value="NZ_JBFNXR010000034.1"/>
</dbReference>
<name>A0ABV3RBX3_9SPHN</name>
<organism evidence="16 17">
    <name type="scientific">Novosphingobium rhizovicinum</name>
    <dbReference type="NCBI Taxonomy" id="3228928"/>
    <lineage>
        <taxon>Bacteria</taxon>
        <taxon>Pseudomonadati</taxon>
        <taxon>Pseudomonadota</taxon>
        <taxon>Alphaproteobacteria</taxon>
        <taxon>Sphingomonadales</taxon>
        <taxon>Sphingomonadaceae</taxon>
        <taxon>Novosphingobium</taxon>
    </lineage>
</organism>
<evidence type="ECO:0000256" key="8">
    <source>
        <dbReference type="ARBA" id="ARBA00023077"/>
    </source>
</evidence>
<gene>
    <name evidence="16" type="ORF">ABUH87_10525</name>
</gene>
<keyword evidence="6" id="KW-0408">Iron</keyword>
<keyword evidence="2 11" id="KW-0813">Transport</keyword>
<dbReference type="InterPro" id="IPR039426">
    <property type="entry name" value="TonB-dep_rcpt-like"/>
</dbReference>
<dbReference type="InterPro" id="IPR000531">
    <property type="entry name" value="Beta-barrel_TonB"/>
</dbReference>
<evidence type="ECO:0000256" key="2">
    <source>
        <dbReference type="ARBA" id="ARBA00022448"/>
    </source>
</evidence>
<dbReference type="PANTHER" id="PTHR32552">
    <property type="entry name" value="FERRICHROME IRON RECEPTOR-RELATED"/>
    <property type="match status" value="1"/>
</dbReference>
<evidence type="ECO:0000256" key="10">
    <source>
        <dbReference type="ARBA" id="ARBA00023237"/>
    </source>
</evidence>
<feature type="chain" id="PRO_5046514910" evidence="13">
    <location>
        <begin position="24"/>
        <end position="815"/>
    </location>
</feature>
<evidence type="ECO:0000256" key="11">
    <source>
        <dbReference type="PROSITE-ProRule" id="PRU01360"/>
    </source>
</evidence>
<comment type="similarity">
    <text evidence="11 12">Belongs to the TonB-dependent receptor family.</text>
</comment>
<keyword evidence="7" id="KW-0406">Ion transport</keyword>
<dbReference type="InterPro" id="IPR012910">
    <property type="entry name" value="Plug_dom"/>
</dbReference>
<comment type="subcellular location">
    <subcellularLocation>
        <location evidence="1 11">Cell outer membrane</location>
        <topology evidence="1 11">Multi-pass membrane protein</topology>
    </subcellularLocation>
</comment>
<dbReference type="Gene3D" id="2.170.130.10">
    <property type="entry name" value="TonB-dependent receptor, plug domain"/>
    <property type="match status" value="1"/>
</dbReference>
<proteinExistence type="inferred from homology"/>
<feature type="domain" description="TonB-dependent receptor-like beta-barrel" evidence="14">
    <location>
        <begin position="329"/>
        <end position="762"/>
    </location>
</feature>
<evidence type="ECO:0000256" key="1">
    <source>
        <dbReference type="ARBA" id="ARBA00004571"/>
    </source>
</evidence>
<keyword evidence="9 11" id="KW-0472">Membrane</keyword>
<dbReference type="InterPro" id="IPR037066">
    <property type="entry name" value="Plug_dom_sf"/>
</dbReference>
<keyword evidence="8 12" id="KW-0798">TonB box</keyword>
<evidence type="ECO:0000256" key="13">
    <source>
        <dbReference type="SAM" id="SignalP"/>
    </source>
</evidence>
<evidence type="ECO:0000256" key="6">
    <source>
        <dbReference type="ARBA" id="ARBA00023004"/>
    </source>
</evidence>
<evidence type="ECO:0000256" key="5">
    <source>
        <dbReference type="ARBA" id="ARBA00022692"/>
    </source>
</evidence>
<sequence length="815" mass="86763">MRQAKAFLLTAVMWTAGAQSAWAGQVDPAPPADRVQATGQEIATGDIIVTARKRDERLMDVPVAISALSGEALDRYATSSLTAISERVPQLVIGESTNQAGGSINLRGIGAGLANPSTEQAVTLNLDGIPISYGNAVRLGQFDLQRVEVLKGPQSLFYGKNSPGGIISLISADPGASFEARLRTGYEFAADQRFVEGIVSGPLSDNVGARVVAYYSKEDGWFRNLGVPVSGRTPGASSKSNNAEDFFIRGTLTFRSANDALRVKLKVNHGQRDRDGFGPGGVGQAVFCPSGASQVAPVSTDCKLNRYYTEVALPPGVAALHPSLEGPSHIKSRQFLASGSIDYDLADTITLTSVSGFYRLQEDGLGSFTSVNDPRTGASLDLKIEGISQELRLSSDLDGPLNFTVGGFYQDGKLTVGQAFFTNIAAPALVAATFYDQNTQAYSLFGQARYEFSDRLELAVGARQSWEEKHLKGTVATTPTNASPFLILNPNRKYDDFSPDVTLTYKPTSDLTVYGAYREGFTSGGFNTTPGPLRTGATGAFPSIAARDLSFEQMSAKGGEIGIKGNLADRQVQFDLVGYRYDYDGLQLSRWDEVAFTQRVQNAGSARVQGVEFSTTVRPRSVEGLELRGAVAYNDAKYRDFIGGCYAGQSVTAGCNLLPRNPASPATAGSAANPYNGQDQSGQQLARAPKWSLAGGLSYEREFSSGLGGSLAFDTLYTSSYATQTEAHPLARQRGYWLLNGSLSIFSGETKSWELALIGRNLTNKLYTATGGTLAFTGSGTGTASTTQADILGIAGPPRSVFLQLTLRSSLLGNR</sequence>
<dbReference type="Proteomes" id="UP001556118">
    <property type="component" value="Unassembled WGS sequence"/>
</dbReference>
<evidence type="ECO:0000256" key="4">
    <source>
        <dbReference type="ARBA" id="ARBA00022496"/>
    </source>
</evidence>
<accession>A0ABV3RBX3</accession>
<evidence type="ECO:0000256" key="3">
    <source>
        <dbReference type="ARBA" id="ARBA00022452"/>
    </source>
</evidence>
<dbReference type="EMBL" id="JBFNXR010000034">
    <property type="protein sequence ID" value="MEW9855596.1"/>
    <property type="molecule type" value="Genomic_DNA"/>
</dbReference>
<dbReference type="Pfam" id="PF00593">
    <property type="entry name" value="TonB_dep_Rec_b-barrel"/>
    <property type="match status" value="1"/>
</dbReference>
<protein>
    <submittedName>
        <fullName evidence="16">TonB-dependent receptor</fullName>
    </submittedName>
</protein>
<feature type="signal peptide" evidence="13">
    <location>
        <begin position="1"/>
        <end position="23"/>
    </location>
</feature>
<evidence type="ECO:0000259" key="15">
    <source>
        <dbReference type="Pfam" id="PF07715"/>
    </source>
</evidence>
<evidence type="ECO:0000259" key="14">
    <source>
        <dbReference type="Pfam" id="PF00593"/>
    </source>
</evidence>
<evidence type="ECO:0000313" key="16">
    <source>
        <dbReference type="EMBL" id="MEW9855596.1"/>
    </source>
</evidence>
<keyword evidence="4" id="KW-0410">Iron transport</keyword>
<dbReference type="InterPro" id="IPR036942">
    <property type="entry name" value="Beta-barrel_TonB_sf"/>
</dbReference>
<keyword evidence="3 11" id="KW-1134">Transmembrane beta strand</keyword>
<keyword evidence="16" id="KW-0675">Receptor</keyword>